<evidence type="ECO:0000256" key="3">
    <source>
        <dbReference type="ARBA" id="ARBA00022691"/>
    </source>
</evidence>
<evidence type="ECO:0000259" key="5">
    <source>
        <dbReference type="Pfam" id="PF22528"/>
    </source>
</evidence>
<dbReference type="InterPro" id="IPR029063">
    <property type="entry name" value="SAM-dependent_MTases_sf"/>
</dbReference>
<reference evidence="7" key="1">
    <citation type="submission" date="2025-08" db="UniProtKB">
        <authorList>
            <consortium name="RefSeq"/>
        </authorList>
    </citation>
    <scope>IDENTIFICATION</scope>
</reference>
<dbReference type="Gene3D" id="3.40.50.150">
    <property type="entry name" value="Vaccinia Virus protein VP39"/>
    <property type="match status" value="2"/>
</dbReference>
<dbReference type="AlphaFoldDB" id="A0AAJ7SH70"/>
<dbReference type="Pfam" id="PF22528">
    <property type="entry name" value="PRMT_C"/>
    <property type="match status" value="1"/>
</dbReference>
<dbReference type="GO" id="GO:0032259">
    <property type="term" value="P:methylation"/>
    <property type="evidence" value="ECO:0007669"/>
    <property type="project" value="UniProtKB-KW"/>
</dbReference>
<dbReference type="Pfam" id="PF06325">
    <property type="entry name" value="PrmA"/>
    <property type="match status" value="1"/>
</dbReference>
<dbReference type="GeneID" id="100905195"/>
<accession>A0AAJ7SH70</accession>
<dbReference type="GO" id="GO:0042054">
    <property type="term" value="F:histone methyltransferase activity"/>
    <property type="evidence" value="ECO:0007669"/>
    <property type="project" value="TreeGrafter"/>
</dbReference>
<proteinExistence type="predicted"/>
<keyword evidence="6" id="KW-1185">Reference proteome</keyword>
<dbReference type="PANTHER" id="PTHR11006">
    <property type="entry name" value="PROTEIN ARGININE N-METHYLTRANSFERASE"/>
    <property type="match status" value="1"/>
</dbReference>
<evidence type="ECO:0000313" key="7">
    <source>
        <dbReference type="RefSeq" id="XP_028967707.1"/>
    </source>
</evidence>
<name>A0AAJ7SH70_9ACAR</name>
<feature type="domain" description="Protein arginine N-methyltransferase" evidence="5">
    <location>
        <begin position="222"/>
        <end position="302"/>
    </location>
</feature>
<dbReference type="InterPro" id="IPR055135">
    <property type="entry name" value="PRMT_dom"/>
</dbReference>
<dbReference type="KEGG" id="goe:100905195"/>
<dbReference type="Gene3D" id="2.70.160.11">
    <property type="entry name" value="Hnrnp arginine n-methyltransferase1"/>
    <property type="match status" value="2"/>
</dbReference>
<dbReference type="InterPro" id="IPR025799">
    <property type="entry name" value="Arg_MeTrfase"/>
</dbReference>
<sequence length="604" mass="68453">MEERREDDERESGSGSPSLEIARSAYGDMLHDTERNALYELGVKWAIETLRARGEQDIVVLDIGTGSGLLSMLAARHGADTIYACDAFEPVIEVARKVISSNGYEKKVKLIPKASFDVTVGRGCDMETRAHILVTELFDTELVGEGAIRAYHDARERLLSDGCLIVPQEATVFVQVVDSAFLRRHHAPDTDGLSVTEEMKECLGTASLHDIQLSQLEPGVDLNFVTDPVEVFHFDFKDVLRTRSQVDVDLREDWSRENACVLMWWQCRMSPEVILSCAPFWAHPDGRNQPWRDHWMQAVYYPRNTRGRYLSCRRDEFSFWFDITDTKGSRVEMPVCTCGVHFTVPRSRIAQVGAKSYIATLRRALEATRENEILFIGQSLLTLPLVLAKQVPHKNFTVLDTGSRSSKILEQLIDLNKLGNCRVFTDTHNIQLLFAEPYFNECLLPWDPWLRLQDSLGESKELSALKRLPAQHRIMYMSVELEHLWKIRAPIKATVGLKMEAYDDFIQLAISSCDSDVEPQPLWEYPCRAESDARVDVSAFELCVPRPCGSNGIALWSEYDFGGISVSTGPVCVPHLGEKVVWNRYVKQGIIIDVDNKPKFSITF</sequence>
<dbReference type="FunFam" id="3.40.50.150:FF:000071">
    <property type="entry name" value="Protein arginine N-methyltransferase 7"/>
    <property type="match status" value="1"/>
</dbReference>
<gene>
    <name evidence="7" type="primary">LOC100905195</name>
</gene>
<dbReference type="RefSeq" id="XP_028967707.1">
    <property type="nucleotide sequence ID" value="XM_029111874.1"/>
</dbReference>
<dbReference type="PANTHER" id="PTHR11006:SF4">
    <property type="entry name" value="PROTEIN ARGININE N-METHYLTRANSFERASE 7"/>
    <property type="match status" value="1"/>
</dbReference>
<dbReference type="CTD" id="37664"/>
<dbReference type="SUPFAM" id="SSF53335">
    <property type="entry name" value="S-adenosyl-L-methionine-dependent methyltransferases"/>
    <property type="match status" value="1"/>
</dbReference>
<evidence type="ECO:0000256" key="2">
    <source>
        <dbReference type="ARBA" id="ARBA00022679"/>
    </source>
</evidence>
<evidence type="ECO:0000256" key="1">
    <source>
        <dbReference type="ARBA" id="ARBA00022603"/>
    </source>
</evidence>
<keyword evidence="1 4" id="KW-0489">Methyltransferase</keyword>
<keyword evidence="2 4" id="KW-0808">Transferase</keyword>
<dbReference type="CDD" id="cd02440">
    <property type="entry name" value="AdoMet_MTases"/>
    <property type="match status" value="1"/>
</dbReference>
<dbReference type="GO" id="GO:0016274">
    <property type="term" value="F:protein-arginine N-methyltransferase activity"/>
    <property type="evidence" value="ECO:0007669"/>
    <property type="project" value="InterPro"/>
</dbReference>
<protein>
    <submittedName>
        <fullName evidence="7">Protein arginine N-methyltransferase 7</fullName>
    </submittedName>
</protein>
<keyword evidence="3 4" id="KW-0949">S-adenosyl-L-methionine</keyword>
<evidence type="ECO:0000313" key="6">
    <source>
        <dbReference type="Proteomes" id="UP000694867"/>
    </source>
</evidence>
<organism evidence="6 7">
    <name type="scientific">Galendromus occidentalis</name>
    <name type="common">western predatory mite</name>
    <dbReference type="NCBI Taxonomy" id="34638"/>
    <lineage>
        <taxon>Eukaryota</taxon>
        <taxon>Metazoa</taxon>
        <taxon>Ecdysozoa</taxon>
        <taxon>Arthropoda</taxon>
        <taxon>Chelicerata</taxon>
        <taxon>Arachnida</taxon>
        <taxon>Acari</taxon>
        <taxon>Parasitiformes</taxon>
        <taxon>Mesostigmata</taxon>
        <taxon>Gamasina</taxon>
        <taxon>Phytoseioidea</taxon>
        <taxon>Phytoseiidae</taxon>
        <taxon>Typhlodrominae</taxon>
        <taxon>Galendromus</taxon>
    </lineage>
</organism>
<dbReference type="PROSITE" id="PS51678">
    <property type="entry name" value="SAM_MT_PRMT"/>
    <property type="match status" value="1"/>
</dbReference>
<dbReference type="Proteomes" id="UP000694867">
    <property type="component" value="Unplaced"/>
</dbReference>
<evidence type="ECO:0000256" key="4">
    <source>
        <dbReference type="PROSITE-ProRule" id="PRU01015"/>
    </source>
</evidence>